<dbReference type="EMBL" id="DYYI01000100">
    <property type="protein sequence ID" value="HJE20515.1"/>
    <property type="molecule type" value="Genomic_DNA"/>
</dbReference>
<dbReference type="InterPro" id="IPR000522">
    <property type="entry name" value="ABC_transptr_permease_BtuC"/>
</dbReference>
<feature type="transmembrane region" description="Helical" evidence="10">
    <location>
        <begin position="138"/>
        <end position="160"/>
    </location>
</feature>
<dbReference type="GO" id="GO:0005886">
    <property type="term" value="C:plasma membrane"/>
    <property type="evidence" value="ECO:0007669"/>
    <property type="project" value="UniProtKB-SubCell"/>
</dbReference>
<evidence type="ECO:0000256" key="3">
    <source>
        <dbReference type="ARBA" id="ARBA00022448"/>
    </source>
</evidence>
<comment type="caution">
    <text evidence="11">The sequence shown here is derived from an EMBL/GenBank/DDBJ whole genome shotgun (WGS) entry which is preliminary data.</text>
</comment>
<gene>
    <name evidence="11" type="ORF">K8V35_09200</name>
</gene>
<evidence type="ECO:0000256" key="8">
    <source>
        <dbReference type="ARBA" id="ARBA00023004"/>
    </source>
</evidence>
<keyword evidence="3" id="KW-0813">Transport</keyword>
<keyword evidence="8" id="KW-0408">Iron</keyword>
<dbReference type="CDD" id="cd06550">
    <property type="entry name" value="TM_ABC_iron-siderophores_like"/>
    <property type="match status" value="1"/>
</dbReference>
<proteinExistence type="inferred from homology"/>
<organism evidence="11 12">
    <name type="scientific">Aliicoccus persicus</name>
    <dbReference type="NCBI Taxonomy" id="930138"/>
    <lineage>
        <taxon>Bacteria</taxon>
        <taxon>Bacillati</taxon>
        <taxon>Bacillota</taxon>
        <taxon>Bacilli</taxon>
        <taxon>Bacillales</taxon>
        <taxon>Staphylococcaceae</taxon>
        <taxon>Aliicoccus</taxon>
    </lineage>
</organism>
<dbReference type="PANTHER" id="PTHR30472">
    <property type="entry name" value="FERRIC ENTEROBACTIN TRANSPORT SYSTEM PERMEASE PROTEIN"/>
    <property type="match status" value="1"/>
</dbReference>
<feature type="transmembrane region" description="Helical" evidence="10">
    <location>
        <begin position="297"/>
        <end position="315"/>
    </location>
</feature>
<feature type="transmembrane region" description="Helical" evidence="10">
    <location>
        <begin position="269"/>
        <end position="291"/>
    </location>
</feature>
<sequence>MVKHLFRLDVLFVLLIVLSIASMFVGVSAISITDIFSLSEYQQNILFSSRFPRTMAIIIAGAALAVCGLVMQQLTRNKFVSPTTAGTTEWAQLGILLGMIFFPAISIFGRLGFATVLAVLGTLLFMRIITSIKFKDVIFVPLIGLMLGSVVASVTTFIAIRENALQAISGWMHGNFAMMTTGRYEIMYITIPMFIIVMLFASRFTVAGMGEEFSKNLGLNYKFVLNTGLFLTAALTAVIVVSVGLLPFLGLIVPNIVSIFRGDHLKNTILITALVGAIFVMICDIIGRIIIYPYEVSVGLVIATVGSGIFLILIFKRAKHDR</sequence>
<feature type="transmembrane region" description="Helical" evidence="10">
    <location>
        <begin position="186"/>
        <end position="209"/>
    </location>
</feature>
<reference evidence="11" key="1">
    <citation type="journal article" date="2021" name="PeerJ">
        <title>Extensive microbial diversity within the chicken gut microbiome revealed by metagenomics and culture.</title>
        <authorList>
            <person name="Gilroy R."/>
            <person name="Ravi A."/>
            <person name="Getino M."/>
            <person name="Pursley I."/>
            <person name="Horton D.L."/>
            <person name="Alikhan N.F."/>
            <person name="Baker D."/>
            <person name="Gharbi K."/>
            <person name="Hall N."/>
            <person name="Watson M."/>
            <person name="Adriaenssens E.M."/>
            <person name="Foster-Nyarko E."/>
            <person name="Jarju S."/>
            <person name="Secka A."/>
            <person name="Antonio M."/>
            <person name="Oren A."/>
            <person name="Chaudhuri R.R."/>
            <person name="La Ragione R."/>
            <person name="Hildebrand F."/>
            <person name="Pallen M.J."/>
        </authorList>
    </citation>
    <scope>NUCLEOTIDE SEQUENCE</scope>
    <source>
        <strain evidence="11">6019</strain>
    </source>
</reference>
<evidence type="ECO:0000256" key="7">
    <source>
        <dbReference type="ARBA" id="ARBA00022989"/>
    </source>
</evidence>
<feature type="transmembrane region" description="Helical" evidence="10">
    <location>
        <begin position="93"/>
        <end position="126"/>
    </location>
</feature>
<dbReference type="Pfam" id="PF01032">
    <property type="entry name" value="FecCD"/>
    <property type="match status" value="1"/>
</dbReference>
<accession>A0A921DYE8</accession>
<dbReference type="PANTHER" id="PTHR30472:SF27">
    <property type="entry name" value="PETROBACTIN IMPORT SYSTEM PERMEASE PROTEIN YCLN"/>
    <property type="match status" value="1"/>
</dbReference>
<dbReference type="FunFam" id="1.10.3470.10:FF:000004">
    <property type="entry name" value="Iron compound ABC transporter, permease"/>
    <property type="match status" value="1"/>
</dbReference>
<keyword evidence="9 10" id="KW-0472">Membrane</keyword>
<reference evidence="11" key="2">
    <citation type="submission" date="2021-09" db="EMBL/GenBank/DDBJ databases">
        <authorList>
            <person name="Gilroy R."/>
        </authorList>
    </citation>
    <scope>NUCLEOTIDE SEQUENCE</scope>
    <source>
        <strain evidence="11">6019</strain>
    </source>
</reference>
<comment type="similarity">
    <text evidence="2">Belongs to the binding-protein-dependent transport system permease family. FecCD subfamily.</text>
</comment>
<evidence type="ECO:0000256" key="9">
    <source>
        <dbReference type="ARBA" id="ARBA00023136"/>
    </source>
</evidence>
<keyword evidence="5" id="KW-0410">Iron transport</keyword>
<feature type="transmembrane region" description="Helical" evidence="10">
    <location>
        <begin position="53"/>
        <end position="72"/>
    </location>
</feature>
<feature type="transmembrane region" description="Helical" evidence="10">
    <location>
        <begin position="229"/>
        <end position="257"/>
    </location>
</feature>
<keyword evidence="6 10" id="KW-0812">Transmembrane</keyword>
<dbReference type="Gene3D" id="1.10.3470.10">
    <property type="entry name" value="ABC transporter involved in vitamin B12 uptake, BtuC"/>
    <property type="match status" value="1"/>
</dbReference>
<evidence type="ECO:0000256" key="10">
    <source>
        <dbReference type="SAM" id="Phobius"/>
    </source>
</evidence>
<evidence type="ECO:0000256" key="2">
    <source>
        <dbReference type="ARBA" id="ARBA00007935"/>
    </source>
</evidence>
<evidence type="ECO:0000313" key="11">
    <source>
        <dbReference type="EMBL" id="HJE20515.1"/>
    </source>
</evidence>
<name>A0A921DYE8_9STAP</name>
<dbReference type="AlphaFoldDB" id="A0A921DYE8"/>
<protein>
    <submittedName>
        <fullName evidence="11">Iron chelate uptake ABC transporter family permease subunit</fullName>
    </submittedName>
</protein>
<evidence type="ECO:0000256" key="5">
    <source>
        <dbReference type="ARBA" id="ARBA00022496"/>
    </source>
</evidence>
<keyword evidence="7 10" id="KW-1133">Transmembrane helix</keyword>
<dbReference type="GO" id="GO:0022857">
    <property type="term" value="F:transmembrane transporter activity"/>
    <property type="evidence" value="ECO:0007669"/>
    <property type="project" value="InterPro"/>
</dbReference>
<dbReference type="SUPFAM" id="SSF81345">
    <property type="entry name" value="ABC transporter involved in vitamin B12 uptake, BtuC"/>
    <property type="match status" value="1"/>
</dbReference>
<dbReference type="InterPro" id="IPR037294">
    <property type="entry name" value="ABC_BtuC-like"/>
</dbReference>
<evidence type="ECO:0000256" key="1">
    <source>
        <dbReference type="ARBA" id="ARBA00004651"/>
    </source>
</evidence>
<evidence type="ECO:0000313" key="12">
    <source>
        <dbReference type="Proteomes" id="UP000763505"/>
    </source>
</evidence>
<keyword evidence="5" id="KW-0406">Ion transport</keyword>
<comment type="subcellular location">
    <subcellularLocation>
        <location evidence="1">Cell membrane</location>
        <topology evidence="1">Multi-pass membrane protein</topology>
    </subcellularLocation>
</comment>
<dbReference type="Proteomes" id="UP000763505">
    <property type="component" value="Unassembled WGS sequence"/>
</dbReference>
<evidence type="ECO:0000256" key="4">
    <source>
        <dbReference type="ARBA" id="ARBA00022475"/>
    </source>
</evidence>
<evidence type="ECO:0000256" key="6">
    <source>
        <dbReference type="ARBA" id="ARBA00022692"/>
    </source>
</evidence>
<dbReference type="GO" id="GO:0033214">
    <property type="term" value="P:siderophore-iron import into cell"/>
    <property type="evidence" value="ECO:0007669"/>
    <property type="project" value="TreeGrafter"/>
</dbReference>
<keyword evidence="4" id="KW-1003">Cell membrane</keyword>